<evidence type="ECO:0000313" key="2">
    <source>
        <dbReference type="EMBL" id="RDT45796.1"/>
    </source>
</evidence>
<evidence type="ECO:0000259" key="1">
    <source>
        <dbReference type="Pfam" id="PF06812"/>
    </source>
</evidence>
<feature type="domain" description="ImpA N-terminal" evidence="1">
    <location>
        <begin position="3"/>
        <end position="69"/>
    </location>
</feature>
<organism evidence="2 3">
    <name type="scientific">Enterobacter roggenkampii</name>
    <dbReference type="NCBI Taxonomy" id="1812935"/>
    <lineage>
        <taxon>Bacteria</taxon>
        <taxon>Pseudomonadati</taxon>
        <taxon>Pseudomonadota</taxon>
        <taxon>Gammaproteobacteria</taxon>
        <taxon>Enterobacterales</taxon>
        <taxon>Enterobacteriaceae</taxon>
        <taxon>Enterobacter</taxon>
        <taxon>Enterobacter cloacae complex</taxon>
    </lineage>
</organism>
<dbReference type="PANTHER" id="PTHR37024:SF5">
    <property type="entry name" value="IMPA N-TERMINAL DOMAIN-CONTAINING PROTEIN"/>
    <property type="match status" value="1"/>
</dbReference>
<gene>
    <name evidence="2" type="ORF">DXF87_27160</name>
</gene>
<evidence type="ECO:0000313" key="3">
    <source>
        <dbReference type="Proteomes" id="UP000255291"/>
    </source>
</evidence>
<sequence>LCTLAEKILCESAKDIRVVTWYTQARLSRDGEKGLAEGILLLVAMLCRYGRHCHPLRPNARKAALEWLNST</sequence>
<accession>A0ABD7GNQ7</accession>
<dbReference type="Pfam" id="PF06812">
    <property type="entry name" value="ImpA_N"/>
    <property type="match status" value="1"/>
</dbReference>
<name>A0ABD7GNQ7_9ENTR</name>
<feature type="non-terminal residue" evidence="2">
    <location>
        <position position="1"/>
    </location>
</feature>
<dbReference type="AlphaFoldDB" id="A0ABD7GNQ7"/>
<protein>
    <submittedName>
        <fullName evidence="2">Type VI secretion system protein TssA</fullName>
    </submittedName>
</protein>
<reference evidence="2 3" key="1">
    <citation type="submission" date="2018-07" db="EMBL/GenBank/DDBJ databases">
        <title>The use of a cohorting ward and systematic surveillance cultures for the control of a Klebsiella pneumoniae carbapenemase (KPC)-producing Enterobacteriaceae outbreak.</title>
        <authorList>
            <person name="Doi Y."/>
        </authorList>
    </citation>
    <scope>NUCLEOTIDE SEQUENCE [LARGE SCALE GENOMIC DNA]</scope>
    <source>
        <strain evidence="2 3">1-RC-17-04017</strain>
    </source>
</reference>
<feature type="non-terminal residue" evidence="2">
    <location>
        <position position="71"/>
    </location>
</feature>
<dbReference type="Proteomes" id="UP000255291">
    <property type="component" value="Unassembled WGS sequence"/>
</dbReference>
<dbReference type="PANTHER" id="PTHR37024">
    <property type="entry name" value="TYPE VI SECRETION SYSTEM DUF2094 AND IMPA-RELATED DOMAIN PROTEIN"/>
    <property type="match status" value="1"/>
</dbReference>
<proteinExistence type="predicted"/>
<dbReference type="InterPro" id="IPR010657">
    <property type="entry name" value="ImpA_N"/>
</dbReference>
<dbReference type="RefSeq" id="WP_205744121.1">
    <property type="nucleotide sequence ID" value="NZ_QRBW01000619.1"/>
</dbReference>
<dbReference type="EMBL" id="QRBW01000619">
    <property type="protein sequence ID" value="RDT45796.1"/>
    <property type="molecule type" value="Genomic_DNA"/>
</dbReference>
<comment type="caution">
    <text evidence="2">The sequence shown here is derived from an EMBL/GenBank/DDBJ whole genome shotgun (WGS) entry which is preliminary data.</text>
</comment>